<evidence type="ECO:0000313" key="4">
    <source>
        <dbReference type="Proteomes" id="UP001497453"/>
    </source>
</evidence>
<keyword evidence="4" id="KW-1185">Reference proteome</keyword>
<evidence type="ECO:0000313" key="3">
    <source>
        <dbReference type="EMBL" id="CAL1714545.1"/>
    </source>
</evidence>
<name>A0ABP1E3A6_9APHY</name>
<feature type="compositionally biased region" description="Polar residues" evidence="1">
    <location>
        <begin position="139"/>
        <end position="150"/>
    </location>
</feature>
<feature type="domain" description="Zn(2)-C6 fungal-type" evidence="2">
    <location>
        <begin position="71"/>
        <end position="101"/>
    </location>
</feature>
<dbReference type="PROSITE" id="PS50048">
    <property type="entry name" value="ZN2_CY6_FUNGAL_2"/>
    <property type="match status" value="1"/>
</dbReference>
<feature type="region of interest" description="Disordered" evidence="1">
    <location>
        <begin position="139"/>
        <end position="160"/>
    </location>
</feature>
<proteinExistence type="predicted"/>
<dbReference type="InterPro" id="IPR001138">
    <property type="entry name" value="Zn2Cys6_DnaBD"/>
</dbReference>
<dbReference type="EMBL" id="OZ037951">
    <property type="protein sequence ID" value="CAL1714545.1"/>
    <property type="molecule type" value="Genomic_DNA"/>
</dbReference>
<dbReference type="SUPFAM" id="SSF57701">
    <property type="entry name" value="Zn2/Cys6 DNA-binding domain"/>
    <property type="match status" value="1"/>
</dbReference>
<feature type="region of interest" description="Disordered" evidence="1">
    <location>
        <begin position="201"/>
        <end position="238"/>
    </location>
</feature>
<evidence type="ECO:0000256" key="1">
    <source>
        <dbReference type="SAM" id="MobiDB-lite"/>
    </source>
</evidence>
<gene>
    <name evidence="3" type="ORF">GFSPODELE1_LOCUS9815</name>
</gene>
<feature type="region of interest" description="Disordered" evidence="1">
    <location>
        <begin position="452"/>
        <end position="476"/>
    </location>
</feature>
<dbReference type="InterPro" id="IPR036864">
    <property type="entry name" value="Zn2-C6_fun-type_DNA-bd_sf"/>
</dbReference>
<feature type="compositionally biased region" description="Polar residues" evidence="1">
    <location>
        <begin position="452"/>
        <end position="472"/>
    </location>
</feature>
<protein>
    <recommendedName>
        <fullName evidence="2">Zn(2)-C6 fungal-type domain-containing protein</fullName>
    </recommendedName>
</protein>
<accession>A0ABP1E3A6</accession>
<dbReference type="Proteomes" id="UP001497453">
    <property type="component" value="Chromosome 8"/>
</dbReference>
<evidence type="ECO:0000259" key="2">
    <source>
        <dbReference type="PROSITE" id="PS50048"/>
    </source>
</evidence>
<sequence length="1214" mass="133344">MAGETEAGSVVLPSMDEPLPEYARAWGPGLSRLTEFPEGGYDDRIDKSNIFVFEKDPKTGESGPFYVVAEGCHNCKRLLQRCNRGKPGCDRCINSNRECVSVGPGWVRLPLKKITKTSRLKRRSERGSQGMSIRATTVTAVSKSRVTGESNARPHRAAAPKPGTLVEWPILEAEKPNHALAHFEAASVDPLENLRSPAVSGLDTPASLSSVSTGPKIKATRTKAKEKNDITSVASRKRGRPVISKNAALIGLSARKKANKSRKSAAEGNPCPGSLLKVAWIEIRPPVLIPAASNAIETRPRPAGDPRIWTVNKEELLEVMPNLRGGMFYRDGEPPMLFVEGAAWPEDSWKDQQVVLSFVRECTIRTLTTQQAVPNVNRSNDLDADATLAYPEDSDETMIAEPEETMKIIDEAAALEPGLPNWSVQFGGETLTYPLDVSSSVVVVANEIQGSFSPASSTRPFPQLSSHAGTTNEIRHNEPHDPYILAKPSGDLQFPPRSYATFPASTGLTGAFGPQRLEHSLGELRYPPSSDIEIDEAEGEGEGEGGMLQYWDRNRVEWDRSYRSKPSFDHPREFAPQPPPSTTVVQWSSIPPDVEEPLSYPMRISPPSTTNASTWKRMIPLSPQQCRRYHFSYGDGTDETSLISSAEETLVYPEEPPSEIGDVSVWQTLPIPIDPHSLHTLAEKPPDAVQIENTPTSSTAPPEPPEDIQALLDAKTSQIPVSLIISREAKLLPFNLSEKHGCVFLGFFDIKDTSSEVSETSKSDGGTTFRVRWTFRFEWIRGGELDYTLPQPSNPWWMPQTPTSEDDTAIMHPFTILPSQFTLTPVRNSVDDSLVAVSEPVTRKGWHCGGCGRLNVQRHFCFERCPTCAAWNGMSPVGAIYVRNPYNTAPITFPWDRYPSSSVTCTSVKNEESGMRTFIYEISPSVVVKHFFTCNQRALQEDATLLFREFQLTVKLEWQGAKTNLALGPYFTYLAGNGHEGNHSSEAWKGAAPSIARSRKIMEGLMQGDGKRLSKSCTLENLTVLAWYATGHRKSPTPLPAKGRAIALMCLGADVDLTLVPVSGFPAVPEVIPFPETGSDVLAAAESLPNLEYPDEDELVDHMDVDDEPDIPLAGLLREVHKAELEQAAPVPALPVEKVSKEKQKGSSKRGKGEEIFVSMVHGDVLVLSGDDFEWSMRRTGMSIGKYSPVFVSPETTILTSDEVLIGMTAPTQN</sequence>
<organism evidence="3 4">
    <name type="scientific">Somion occarium</name>
    <dbReference type="NCBI Taxonomy" id="3059160"/>
    <lineage>
        <taxon>Eukaryota</taxon>
        <taxon>Fungi</taxon>
        <taxon>Dikarya</taxon>
        <taxon>Basidiomycota</taxon>
        <taxon>Agaricomycotina</taxon>
        <taxon>Agaricomycetes</taxon>
        <taxon>Polyporales</taxon>
        <taxon>Cerrenaceae</taxon>
        <taxon>Somion</taxon>
    </lineage>
</organism>
<dbReference type="CDD" id="cd00067">
    <property type="entry name" value="GAL4"/>
    <property type="match status" value="1"/>
</dbReference>
<reference evidence="4" key="1">
    <citation type="submission" date="2024-04" db="EMBL/GenBank/DDBJ databases">
        <authorList>
            <person name="Shaw F."/>
            <person name="Minotto A."/>
        </authorList>
    </citation>
    <scope>NUCLEOTIDE SEQUENCE [LARGE SCALE GENOMIC DNA]</scope>
</reference>